<sequence length="149" mass="16677">MTVADSSSYQVKSSCFQIITLNQLLYHFKQSVSTERKFNKVFTMKTVLAIALFASMASVILSRQVRPVRPAVQVVTTTPLPELPEETKEVILEYVAEKMEDAYPNMFEEIQTRANLFNLSAYINNPNRPNGTALTFVPLITLLSGLISG</sequence>
<evidence type="ECO:0000256" key="1">
    <source>
        <dbReference type="SAM" id="Phobius"/>
    </source>
</evidence>
<gene>
    <name evidence="2" type="ORF">Fcan01_07268</name>
</gene>
<dbReference type="AlphaFoldDB" id="A0A226EMH6"/>
<name>A0A226EMH6_FOLCA</name>
<accession>A0A226EMH6</accession>
<keyword evidence="1" id="KW-0472">Membrane</keyword>
<proteinExistence type="predicted"/>
<keyword evidence="3" id="KW-1185">Reference proteome</keyword>
<keyword evidence="1" id="KW-1133">Transmembrane helix</keyword>
<dbReference type="Proteomes" id="UP000198287">
    <property type="component" value="Unassembled WGS sequence"/>
</dbReference>
<dbReference type="EMBL" id="LNIX01000003">
    <property type="protein sequence ID" value="OXA58337.1"/>
    <property type="molecule type" value="Genomic_DNA"/>
</dbReference>
<protein>
    <submittedName>
        <fullName evidence="2">Uncharacterized protein</fullName>
    </submittedName>
</protein>
<evidence type="ECO:0000313" key="2">
    <source>
        <dbReference type="EMBL" id="OXA58337.1"/>
    </source>
</evidence>
<feature type="transmembrane region" description="Helical" evidence="1">
    <location>
        <begin position="42"/>
        <end position="61"/>
    </location>
</feature>
<reference evidence="2 3" key="1">
    <citation type="submission" date="2015-12" db="EMBL/GenBank/DDBJ databases">
        <title>The genome of Folsomia candida.</title>
        <authorList>
            <person name="Faddeeva A."/>
            <person name="Derks M.F."/>
            <person name="Anvar Y."/>
            <person name="Smit S."/>
            <person name="Van Straalen N."/>
            <person name="Roelofs D."/>
        </authorList>
    </citation>
    <scope>NUCLEOTIDE SEQUENCE [LARGE SCALE GENOMIC DNA]</scope>
    <source>
        <strain evidence="2 3">VU population</strain>
        <tissue evidence="2">Whole body</tissue>
    </source>
</reference>
<organism evidence="2 3">
    <name type="scientific">Folsomia candida</name>
    <name type="common">Springtail</name>
    <dbReference type="NCBI Taxonomy" id="158441"/>
    <lineage>
        <taxon>Eukaryota</taxon>
        <taxon>Metazoa</taxon>
        <taxon>Ecdysozoa</taxon>
        <taxon>Arthropoda</taxon>
        <taxon>Hexapoda</taxon>
        <taxon>Collembola</taxon>
        <taxon>Entomobryomorpha</taxon>
        <taxon>Isotomoidea</taxon>
        <taxon>Isotomidae</taxon>
        <taxon>Proisotominae</taxon>
        <taxon>Folsomia</taxon>
    </lineage>
</organism>
<evidence type="ECO:0000313" key="3">
    <source>
        <dbReference type="Proteomes" id="UP000198287"/>
    </source>
</evidence>
<comment type="caution">
    <text evidence="2">The sequence shown here is derived from an EMBL/GenBank/DDBJ whole genome shotgun (WGS) entry which is preliminary data.</text>
</comment>
<keyword evidence="1" id="KW-0812">Transmembrane</keyword>